<dbReference type="Proteomes" id="UP000295388">
    <property type="component" value="Unassembled WGS sequence"/>
</dbReference>
<comment type="caution">
    <text evidence="1">The sequence shown here is derived from an EMBL/GenBank/DDBJ whole genome shotgun (WGS) entry which is preliminary data.</text>
</comment>
<evidence type="ECO:0000313" key="2">
    <source>
        <dbReference type="Proteomes" id="UP000295388"/>
    </source>
</evidence>
<name>A0A4V3C9X2_9ACTN</name>
<accession>A0A4V3C9X2</accession>
<evidence type="ECO:0000313" key="1">
    <source>
        <dbReference type="EMBL" id="TDO47310.1"/>
    </source>
</evidence>
<organism evidence="1 2">
    <name type="scientific">Kribbella caucasensis</name>
    <dbReference type="NCBI Taxonomy" id="2512215"/>
    <lineage>
        <taxon>Bacteria</taxon>
        <taxon>Bacillati</taxon>
        <taxon>Actinomycetota</taxon>
        <taxon>Actinomycetes</taxon>
        <taxon>Propionibacteriales</taxon>
        <taxon>Kribbellaceae</taxon>
        <taxon>Kribbella</taxon>
    </lineage>
</organism>
<keyword evidence="2" id="KW-1185">Reference proteome</keyword>
<gene>
    <name evidence="1" type="ORF">EV643_109203</name>
</gene>
<proteinExistence type="predicted"/>
<dbReference type="AlphaFoldDB" id="A0A4V3C9X2"/>
<reference evidence="1 2" key="1">
    <citation type="submission" date="2019-03" db="EMBL/GenBank/DDBJ databases">
        <title>Genomic Encyclopedia of Type Strains, Phase III (KMG-III): the genomes of soil and plant-associated and newly described type strains.</title>
        <authorList>
            <person name="Whitman W."/>
        </authorList>
    </citation>
    <scope>NUCLEOTIDE SEQUENCE [LARGE SCALE GENOMIC DNA]</scope>
    <source>
        <strain evidence="1 2">VKM Ac-2527</strain>
    </source>
</reference>
<dbReference type="EMBL" id="SNWQ01000009">
    <property type="protein sequence ID" value="TDO47310.1"/>
    <property type="molecule type" value="Genomic_DNA"/>
</dbReference>
<protein>
    <submittedName>
        <fullName evidence="1">Uncharacterized protein</fullName>
    </submittedName>
</protein>
<sequence length="39" mass="4340">MRARPASYAAASQYTTRAAGTSRAREYDGRCGRFTYCES</sequence>